<keyword evidence="2" id="KW-0812">Transmembrane</keyword>
<dbReference type="GO" id="GO:0016491">
    <property type="term" value="F:oxidoreductase activity"/>
    <property type="evidence" value="ECO:0007669"/>
    <property type="project" value="InterPro"/>
</dbReference>
<dbReference type="InterPro" id="IPR005804">
    <property type="entry name" value="FA_desaturase_dom"/>
</dbReference>
<dbReference type="Proteomes" id="UP000836788">
    <property type="component" value="Chromosome 7"/>
</dbReference>
<evidence type="ECO:0000259" key="4">
    <source>
        <dbReference type="Pfam" id="PF00487"/>
    </source>
</evidence>
<sequence length="495" mass="54312">MVRFSTAALFSLSTLTPSCIGAFQLSSPAQLPTSRLRRHTTTAPLSAVAVDSGSSDPALVGNLPLPNNNDNEDKNRRMPMMDLKGIALSGLKGQALSVRAEDFPQAKDLRAVIPKDCFEPDTAKSLGYLSVSTMGTILCSVVGANLLSVLDPSNPLTWPLWAAYGAVTGTVAMGLWVLAHECGHGAFSKNRSLQDAVGYIIHSIMLVPYFSWQRSHAVHHQYTNHMELGETHVPDRADKEGEKSLALRQFMLDSFGKDKGMKAYGGLQSFLHLIVGWPAYLLIGATGGPDRGMTNHFYPNPLSTPTQPKKELFPGNWKEKVYQSDIGIAAVVGALIAWTVTSGLAPVMALYGGPLIVINAWLVLYTWLQHTDTDVPHFSSDNHNFVKGALHTIDRPYDKLDPWGIIDFLHHKIGTTHVAHHFDSTIPHYKAQIATDAIKAKFPEVYLYDPTPIPQAMWRVAKGCTAVEQRGDAWVWKNEGIEDLVEHCQSKLSSE</sequence>
<protein>
    <recommendedName>
        <fullName evidence="4">Fatty acid desaturase domain-containing protein</fullName>
    </recommendedName>
</protein>
<feature type="transmembrane region" description="Helical" evidence="2">
    <location>
        <begin position="263"/>
        <end position="283"/>
    </location>
</feature>
<evidence type="ECO:0000256" key="2">
    <source>
        <dbReference type="SAM" id="Phobius"/>
    </source>
</evidence>
<evidence type="ECO:0000313" key="5">
    <source>
        <dbReference type="EMBL" id="CAG9293057.1"/>
    </source>
</evidence>
<name>A0A8J9T6E3_PHATR</name>
<feature type="transmembrane region" description="Helical" evidence="2">
    <location>
        <begin position="321"/>
        <end position="341"/>
    </location>
</feature>
<proteinExistence type="predicted"/>
<evidence type="ECO:0000256" key="1">
    <source>
        <dbReference type="SAM" id="MobiDB-lite"/>
    </source>
</evidence>
<evidence type="ECO:0000256" key="3">
    <source>
        <dbReference type="SAM" id="SignalP"/>
    </source>
</evidence>
<keyword evidence="2" id="KW-0472">Membrane</keyword>
<dbReference type="CDD" id="cd03507">
    <property type="entry name" value="Delta12-FADS-like"/>
    <property type="match status" value="1"/>
</dbReference>
<dbReference type="Pfam" id="PF00487">
    <property type="entry name" value="FA_desaturase"/>
    <property type="match status" value="1"/>
</dbReference>
<keyword evidence="2" id="KW-1133">Transmembrane helix</keyword>
<reference evidence="5" key="1">
    <citation type="submission" date="2022-02" db="EMBL/GenBank/DDBJ databases">
        <authorList>
            <person name="Giguere J D."/>
        </authorList>
    </citation>
    <scope>NUCLEOTIDE SEQUENCE</scope>
    <source>
        <strain evidence="5">CCAP 1055/1</strain>
    </source>
</reference>
<feature type="transmembrane region" description="Helical" evidence="2">
    <location>
        <begin position="126"/>
        <end position="146"/>
    </location>
</feature>
<feature type="chain" id="PRO_5035454990" description="Fatty acid desaturase domain-containing protein" evidence="3">
    <location>
        <begin position="22"/>
        <end position="495"/>
    </location>
</feature>
<dbReference type="InterPro" id="IPR012171">
    <property type="entry name" value="Fatty_acid_desaturase"/>
</dbReference>
<dbReference type="EMBL" id="OU594948">
    <property type="protein sequence ID" value="CAG9293057.1"/>
    <property type="molecule type" value="Genomic_DNA"/>
</dbReference>
<dbReference type="PANTHER" id="PTHR32100">
    <property type="entry name" value="OMEGA-6 FATTY ACID DESATURASE, CHLOROPLASTIC"/>
    <property type="match status" value="1"/>
</dbReference>
<dbReference type="AlphaFoldDB" id="A0A8J9T6E3"/>
<feature type="region of interest" description="Disordered" evidence="1">
    <location>
        <begin position="48"/>
        <end position="76"/>
    </location>
</feature>
<accession>A0A8J9T6E3</accession>
<feature type="transmembrane region" description="Helical" evidence="2">
    <location>
        <begin position="348"/>
        <end position="368"/>
    </location>
</feature>
<feature type="domain" description="Fatty acid desaturase" evidence="4">
    <location>
        <begin position="158"/>
        <end position="448"/>
    </location>
</feature>
<organism evidence="5">
    <name type="scientific">Phaeodactylum tricornutum</name>
    <name type="common">Diatom</name>
    <dbReference type="NCBI Taxonomy" id="2850"/>
    <lineage>
        <taxon>Eukaryota</taxon>
        <taxon>Sar</taxon>
        <taxon>Stramenopiles</taxon>
        <taxon>Ochrophyta</taxon>
        <taxon>Bacillariophyta</taxon>
        <taxon>Bacillariophyceae</taxon>
        <taxon>Bacillariophycidae</taxon>
        <taxon>Naviculales</taxon>
        <taxon>Phaeodactylaceae</taxon>
        <taxon>Phaeodactylum</taxon>
    </lineage>
</organism>
<feature type="signal peptide" evidence="3">
    <location>
        <begin position="1"/>
        <end position="21"/>
    </location>
</feature>
<keyword evidence="3" id="KW-0732">Signal</keyword>
<gene>
    <name evidence="5" type="ORF">PTTT1_LOCUS50329</name>
</gene>
<dbReference type="GO" id="GO:0006629">
    <property type="term" value="P:lipid metabolic process"/>
    <property type="evidence" value="ECO:0007669"/>
    <property type="project" value="InterPro"/>
</dbReference>
<feature type="transmembrane region" description="Helical" evidence="2">
    <location>
        <begin position="158"/>
        <end position="176"/>
    </location>
</feature>